<keyword evidence="3" id="KW-1185">Reference proteome</keyword>
<name>A0A7H0H1I1_9BACT</name>
<dbReference type="Pfam" id="PF13304">
    <property type="entry name" value="AAA_21"/>
    <property type="match status" value="1"/>
</dbReference>
<geneLocation type="plasmid" evidence="2 3">
    <name>p_unnamed2</name>
</geneLocation>
<keyword evidence="2" id="KW-0614">Plasmid</keyword>
<dbReference type="GO" id="GO:0016887">
    <property type="term" value="F:ATP hydrolysis activity"/>
    <property type="evidence" value="ECO:0007669"/>
    <property type="project" value="InterPro"/>
</dbReference>
<dbReference type="InterPro" id="IPR051396">
    <property type="entry name" value="Bact_Antivir_Def_Nuclease"/>
</dbReference>
<proteinExistence type="predicted"/>
<dbReference type="SUPFAM" id="SSF52540">
    <property type="entry name" value="P-loop containing nucleoside triphosphate hydrolases"/>
    <property type="match status" value="1"/>
</dbReference>
<organism evidence="2 3">
    <name type="scientific">Hymenobacter qilianensis</name>
    <dbReference type="NCBI Taxonomy" id="1385715"/>
    <lineage>
        <taxon>Bacteria</taxon>
        <taxon>Pseudomonadati</taxon>
        <taxon>Bacteroidota</taxon>
        <taxon>Cytophagia</taxon>
        <taxon>Cytophagales</taxon>
        <taxon>Hymenobacteraceae</taxon>
        <taxon>Hymenobacter</taxon>
    </lineage>
</organism>
<dbReference type="InterPro" id="IPR041685">
    <property type="entry name" value="AAA_GajA/Old/RecF-like"/>
</dbReference>
<dbReference type="RefSeq" id="WP_187734556.1">
    <property type="nucleotide sequence ID" value="NZ_BMFN01000006.1"/>
</dbReference>
<dbReference type="InterPro" id="IPR027417">
    <property type="entry name" value="P-loop_NTPase"/>
</dbReference>
<evidence type="ECO:0000313" key="2">
    <source>
        <dbReference type="EMBL" id="QNP54397.1"/>
    </source>
</evidence>
<dbReference type="EMBL" id="CP060786">
    <property type="protein sequence ID" value="QNP54397.1"/>
    <property type="molecule type" value="Genomic_DNA"/>
</dbReference>
<dbReference type="PANTHER" id="PTHR43581">
    <property type="entry name" value="ATP/GTP PHOSPHATASE"/>
    <property type="match status" value="1"/>
</dbReference>
<dbReference type="Gene3D" id="3.40.50.300">
    <property type="entry name" value="P-loop containing nucleotide triphosphate hydrolases"/>
    <property type="match status" value="1"/>
</dbReference>
<dbReference type="Proteomes" id="UP000516093">
    <property type="component" value="Plasmid p_unnamed2"/>
</dbReference>
<dbReference type="SMART" id="SM00382">
    <property type="entry name" value="AAA"/>
    <property type="match status" value="1"/>
</dbReference>
<gene>
    <name evidence="2" type="ORF">H9L05_22250</name>
</gene>
<dbReference type="Pfam" id="PF13175">
    <property type="entry name" value="AAA_15"/>
    <property type="match status" value="1"/>
</dbReference>
<evidence type="ECO:0000313" key="3">
    <source>
        <dbReference type="Proteomes" id="UP000516093"/>
    </source>
</evidence>
<dbReference type="InterPro" id="IPR003959">
    <property type="entry name" value="ATPase_AAA_core"/>
</dbReference>
<reference evidence="2 3" key="1">
    <citation type="submission" date="2020-08" db="EMBL/GenBank/DDBJ databases">
        <title>Genome sequence of Hymenobacter qilianensis JCM 19763T.</title>
        <authorList>
            <person name="Hyun D.-W."/>
            <person name="Bae J.-W."/>
        </authorList>
    </citation>
    <scope>NUCLEOTIDE SEQUENCE [LARGE SCALE GENOMIC DNA]</scope>
    <source>
        <strain evidence="2 3">JCM 19763</strain>
        <plasmid evidence="2 3">p_unnamed2</plasmid>
    </source>
</reference>
<sequence>MFLKKLVLKNFKCLSDFEISFETKKASNRQWTLVLGENGTGKSNLLKAIALITCGSNALGEIVGNTDSWITLQQPNCSITAWLTTKKGEEREISLKIKRGDTLTNLIANNLEDLHLIDGAIENAERNYFVVAYGASRRLSSDSFTNSSQASSYGNRSGNIRNLFDGGAALNPLTSWVLDLDYRAGESGLAVIKEALNGFLPGITFHAIDKNKKQVIFKTIDGLIPLEQLSDGYQNMAAWIGDLLYRITETFKDRKNPLHARGLLLIDEIDLHLHPKWQRNLYDFISEKLPNFQVIATTHSPLTAQQAGEGELYALKRNAQQIVELIPFIGSPKTLLVNQLLMSPMFGLTTDESLEVEATKDQYARLKAKGRSLTAPEKKQLTKVKEKLVQELPQRNTPLVSDPEMDLLQRIEQNLKAQQA</sequence>
<accession>A0A7H0H1I1</accession>
<dbReference type="KEGG" id="hqi:H9L05_22250"/>
<feature type="domain" description="AAA+ ATPase" evidence="1">
    <location>
        <begin position="28"/>
        <end position="327"/>
    </location>
</feature>
<protein>
    <submittedName>
        <fullName evidence="2">AAA family ATPase</fullName>
    </submittedName>
</protein>
<evidence type="ECO:0000259" key="1">
    <source>
        <dbReference type="SMART" id="SM00382"/>
    </source>
</evidence>
<dbReference type="PANTHER" id="PTHR43581:SF2">
    <property type="entry name" value="EXCINUCLEASE ATPASE SUBUNIT"/>
    <property type="match status" value="1"/>
</dbReference>
<dbReference type="InterPro" id="IPR003593">
    <property type="entry name" value="AAA+_ATPase"/>
</dbReference>
<dbReference type="AlphaFoldDB" id="A0A7H0H1I1"/>
<dbReference type="GO" id="GO:0005524">
    <property type="term" value="F:ATP binding"/>
    <property type="evidence" value="ECO:0007669"/>
    <property type="project" value="InterPro"/>
</dbReference>